<feature type="chain" id="PRO_5013131085" evidence="2">
    <location>
        <begin position="16"/>
        <end position="148"/>
    </location>
</feature>
<dbReference type="EMBL" id="LJIJ01007798">
    <property type="protein sequence ID" value="ODM86657.1"/>
    <property type="molecule type" value="Genomic_DNA"/>
</dbReference>
<sequence length="148" mass="14936">MKVAIVVLIIAAAVAMPGPNNPSETSSKAVAEIAATGNNAELGTTGTSTPIQAASENAPAKETTIDGATSETAEQAVSPAEALNSDAAEISSGASTVEGGEAQTVNQEAVATSIFHHKGNNATESEDGKPQGRHFLSFLESGQRNRFG</sequence>
<dbReference type="Proteomes" id="UP000094527">
    <property type="component" value="Unassembled WGS sequence"/>
</dbReference>
<feature type="signal peptide" evidence="2">
    <location>
        <begin position="1"/>
        <end position="15"/>
    </location>
</feature>
<feature type="region of interest" description="Disordered" evidence="1">
    <location>
        <begin position="38"/>
        <end position="81"/>
    </location>
</feature>
<keyword evidence="2" id="KW-0732">Signal</keyword>
<reference evidence="3 4" key="1">
    <citation type="journal article" date="2016" name="Genome Biol. Evol.">
        <title>Gene Family Evolution Reflects Adaptation to Soil Environmental Stressors in the Genome of the Collembolan Orchesella cincta.</title>
        <authorList>
            <person name="Faddeeva-Vakhrusheva A."/>
            <person name="Derks M.F."/>
            <person name="Anvar S.Y."/>
            <person name="Agamennone V."/>
            <person name="Suring W."/>
            <person name="Smit S."/>
            <person name="van Straalen N.M."/>
            <person name="Roelofs D."/>
        </authorList>
    </citation>
    <scope>NUCLEOTIDE SEQUENCE [LARGE SCALE GENOMIC DNA]</scope>
    <source>
        <tissue evidence="3">Mixed pool</tissue>
    </source>
</reference>
<evidence type="ECO:0000313" key="4">
    <source>
        <dbReference type="Proteomes" id="UP000094527"/>
    </source>
</evidence>
<feature type="compositionally biased region" description="Polar residues" evidence="1">
    <location>
        <begin position="66"/>
        <end position="75"/>
    </location>
</feature>
<protein>
    <submittedName>
        <fullName evidence="3">Otogelin</fullName>
    </submittedName>
</protein>
<feature type="compositionally biased region" description="Polar residues" evidence="1">
    <location>
        <begin position="38"/>
        <end position="55"/>
    </location>
</feature>
<evidence type="ECO:0000256" key="1">
    <source>
        <dbReference type="SAM" id="MobiDB-lite"/>
    </source>
</evidence>
<dbReference type="AlphaFoldDB" id="A0A1D2M117"/>
<feature type="region of interest" description="Disordered" evidence="1">
    <location>
        <begin position="116"/>
        <end position="148"/>
    </location>
</feature>
<gene>
    <name evidence="3" type="ORF">Ocin01_20025</name>
</gene>
<keyword evidence="4" id="KW-1185">Reference proteome</keyword>
<evidence type="ECO:0000313" key="3">
    <source>
        <dbReference type="EMBL" id="ODM86657.1"/>
    </source>
</evidence>
<name>A0A1D2M117_ORCCI</name>
<accession>A0A1D2M117</accession>
<comment type="caution">
    <text evidence="3">The sequence shown here is derived from an EMBL/GenBank/DDBJ whole genome shotgun (WGS) entry which is preliminary data.</text>
</comment>
<organism evidence="3 4">
    <name type="scientific">Orchesella cincta</name>
    <name type="common">Springtail</name>
    <name type="synonym">Podura cincta</name>
    <dbReference type="NCBI Taxonomy" id="48709"/>
    <lineage>
        <taxon>Eukaryota</taxon>
        <taxon>Metazoa</taxon>
        <taxon>Ecdysozoa</taxon>
        <taxon>Arthropoda</taxon>
        <taxon>Hexapoda</taxon>
        <taxon>Collembola</taxon>
        <taxon>Entomobryomorpha</taxon>
        <taxon>Entomobryoidea</taxon>
        <taxon>Orchesellidae</taxon>
        <taxon>Orchesellinae</taxon>
        <taxon>Orchesella</taxon>
    </lineage>
</organism>
<evidence type="ECO:0000256" key="2">
    <source>
        <dbReference type="SAM" id="SignalP"/>
    </source>
</evidence>
<proteinExistence type="predicted"/>